<evidence type="ECO:0000313" key="1">
    <source>
        <dbReference type="EMBL" id="RMU08284.1"/>
    </source>
</evidence>
<reference evidence="1 2" key="1">
    <citation type="submission" date="2018-08" db="EMBL/GenBank/DDBJ databases">
        <title>Recombination of ecologically and evolutionarily significant loci maintains genetic cohesion in the Pseudomonas syringae species complex.</title>
        <authorList>
            <person name="Dillon M."/>
            <person name="Thakur S."/>
            <person name="Almeida R.N.D."/>
            <person name="Weir B.S."/>
            <person name="Guttman D.S."/>
        </authorList>
    </citation>
    <scope>NUCLEOTIDE SEQUENCE [LARGE SCALE GENOMIC DNA]</scope>
    <source>
        <strain evidence="1 2">ICMP 9829</strain>
    </source>
</reference>
<organism evidence="1 2">
    <name type="scientific">Pseudomonas syringae pv. coriandricola</name>
    <dbReference type="NCBI Taxonomy" id="264453"/>
    <lineage>
        <taxon>Bacteria</taxon>
        <taxon>Pseudomonadati</taxon>
        <taxon>Pseudomonadota</taxon>
        <taxon>Gammaproteobacteria</taxon>
        <taxon>Pseudomonadales</taxon>
        <taxon>Pseudomonadaceae</taxon>
        <taxon>Pseudomonas</taxon>
    </lineage>
</organism>
<sequence length="74" mass="8156">MSKFYTPYIEGKTGTLIIESYGVSAEYAQRLALNVLDGIESHGGNPEDWDKVKEAVRVVVSAWINADATKIEPL</sequence>
<dbReference type="EMBL" id="RBTT01000186">
    <property type="protein sequence ID" value="RMU08284.1"/>
    <property type="molecule type" value="Genomic_DNA"/>
</dbReference>
<gene>
    <name evidence="1" type="ORF">ALP36_102726</name>
</gene>
<dbReference type="AlphaFoldDB" id="A0A3M4UEY6"/>
<evidence type="ECO:0000313" key="2">
    <source>
        <dbReference type="Proteomes" id="UP000274212"/>
    </source>
</evidence>
<proteinExistence type="predicted"/>
<dbReference type="Proteomes" id="UP000274212">
    <property type="component" value="Unassembled WGS sequence"/>
</dbReference>
<protein>
    <submittedName>
        <fullName evidence="1">Uncharacterized protein</fullName>
    </submittedName>
</protein>
<accession>A0A3M4UEY6</accession>
<comment type="caution">
    <text evidence="1">The sequence shown here is derived from an EMBL/GenBank/DDBJ whole genome shotgun (WGS) entry which is preliminary data.</text>
</comment>
<name>A0A3M4UEY6_9PSED</name>
<dbReference type="RefSeq" id="WP_122285562.1">
    <property type="nucleotide sequence ID" value="NZ_RBRV01000017.1"/>
</dbReference>